<keyword evidence="6 8" id="KW-0046">Antibiotic resistance</keyword>
<dbReference type="GO" id="GO:0008658">
    <property type="term" value="F:penicillin binding"/>
    <property type="evidence" value="ECO:0007669"/>
    <property type="project" value="InterPro"/>
</dbReference>
<dbReference type="InterPro" id="IPR001460">
    <property type="entry name" value="PCN-bd_Tpept"/>
</dbReference>
<sequence>MKDTLMKKILLLHMLVFVSATLPISSVASDEVETLKCTIIADAITGNTLYETGECARRVSPCSSFKLPLAIMGFDSGILQSPKSPTWELKPEYNPSPRDRTYKQVYPALWQSDSVVWFSQQLTSRLGVDRFTEYVKKFEYGNQDVSGDSGKHNGLTQSWLMSSLTISPKEQIQFLLRFVAHKLPVSEAAYDMAYATIPQYQAAEGWAVHGKSGSGWLRDNNGKINESRPQGWFVGWAEKNGRQVVFARLEIGKEKSDIPGGSKAREDILVELPVLMGNK</sequence>
<feature type="modified residue" description="N6-carboxylysine" evidence="7">
    <location>
        <position position="66"/>
    </location>
</feature>
<dbReference type="EMBL" id="KU530222">
    <property type="protein sequence ID" value="AMQ12378.1"/>
    <property type="molecule type" value="Genomic_DNA"/>
</dbReference>
<evidence type="ECO:0000256" key="8">
    <source>
        <dbReference type="RuleBase" id="RU361140"/>
    </source>
</evidence>
<dbReference type="GO" id="GO:0046677">
    <property type="term" value="P:response to antibiotic"/>
    <property type="evidence" value="ECO:0007669"/>
    <property type="project" value="UniProtKB-UniRule"/>
</dbReference>
<keyword evidence="4 9" id="KW-0732">Signal</keyword>
<dbReference type="NCBIfam" id="NF040532">
    <property type="entry name" value="blaOXA-9_like"/>
    <property type="match status" value="1"/>
</dbReference>
<evidence type="ECO:0000256" key="6">
    <source>
        <dbReference type="ARBA" id="ARBA00023251"/>
    </source>
</evidence>
<evidence type="ECO:0000256" key="7">
    <source>
        <dbReference type="PIRSR" id="PIRSR602137-50"/>
    </source>
</evidence>
<protein>
    <recommendedName>
        <fullName evidence="3 8">Beta-lactamase</fullName>
        <ecNumber evidence="3 8">3.5.2.6</ecNumber>
    </recommendedName>
</protein>
<dbReference type="GO" id="GO:0017001">
    <property type="term" value="P:antibiotic catabolic process"/>
    <property type="evidence" value="ECO:0007669"/>
    <property type="project" value="InterPro"/>
</dbReference>
<dbReference type="InterPro" id="IPR012338">
    <property type="entry name" value="Beta-lactam/transpept-like"/>
</dbReference>
<feature type="signal peptide" evidence="9">
    <location>
        <begin position="1"/>
        <end position="28"/>
    </location>
</feature>
<comment type="catalytic activity">
    <reaction evidence="1 8">
        <text>a beta-lactam + H2O = a substituted beta-amino acid</text>
        <dbReference type="Rhea" id="RHEA:20401"/>
        <dbReference type="ChEBI" id="CHEBI:15377"/>
        <dbReference type="ChEBI" id="CHEBI:35627"/>
        <dbReference type="ChEBI" id="CHEBI:140347"/>
        <dbReference type="EC" id="3.5.2.6"/>
    </reaction>
</comment>
<feature type="chain" id="PRO_5007493544" description="Beta-lactamase" evidence="9">
    <location>
        <begin position="29"/>
        <end position="279"/>
    </location>
</feature>
<evidence type="ECO:0000256" key="1">
    <source>
        <dbReference type="ARBA" id="ARBA00001526"/>
    </source>
</evidence>
<feature type="domain" description="Penicillin-binding protein transpeptidase" evidence="10">
    <location>
        <begin position="51"/>
        <end position="249"/>
    </location>
</feature>
<dbReference type="GO" id="GO:0008800">
    <property type="term" value="F:beta-lactamase activity"/>
    <property type="evidence" value="ECO:0007669"/>
    <property type="project" value="UniProtKB-UniRule"/>
</dbReference>
<evidence type="ECO:0000256" key="3">
    <source>
        <dbReference type="ARBA" id="ARBA00012865"/>
    </source>
</evidence>
<dbReference type="PROSITE" id="PS00337">
    <property type="entry name" value="BETA_LACTAMASE_D"/>
    <property type="match status" value="1"/>
</dbReference>
<evidence type="ECO:0000256" key="5">
    <source>
        <dbReference type="ARBA" id="ARBA00022801"/>
    </source>
</evidence>
<gene>
    <name evidence="11" type="primary">bla(OXA-9)</name>
</gene>
<reference evidence="11" key="1">
    <citation type="journal article" date="2017" name="Plasmid">
        <title>Acquisition of a second multi-drug resistance-encoding element by IncM1 plasmid pACM130 abolished conjugative transfer.</title>
        <authorList>
            <person name="Preston K.E."/>
            <person name="Tine J.A."/>
        </authorList>
    </citation>
    <scope>NUCLEOTIDE SEQUENCE</scope>
    <source>
        <strain evidence="11">ACM130</strain>
        <plasmid evidence="11">pACM130</plasmid>
    </source>
</reference>
<keyword evidence="5 8" id="KW-0378">Hydrolase</keyword>
<evidence type="ECO:0000256" key="2">
    <source>
        <dbReference type="ARBA" id="ARBA00007898"/>
    </source>
</evidence>
<proteinExistence type="inferred from homology"/>
<accession>A0A142CP83</accession>
<evidence type="ECO:0000259" key="10">
    <source>
        <dbReference type="Pfam" id="PF00905"/>
    </source>
</evidence>
<evidence type="ECO:0000313" key="11">
    <source>
        <dbReference type="EMBL" id="AMQ12378.1"/>
    </source>
</evidence>
<dbReference type="AlphaFoldDB" id="A0A142CP83"/>
<comment type="similarity">
    <text evidence="2 8">Belongs to the class-D beta-lactamase family.</text>
</comment>
<dbReference type="Pfam" id="PF00905">
    <property type="entry name" value="Transpeptidase"/>
    <property type="match status" value="1"/>
</dbReference>
<geneLocation type="plasmid" evidence="11">
    <name>pACM130</name>
</geneLocation>
<evidence type="ECO:0000256" key="9">
    <source>
        <dbReference type="SAM" id="SignalP"/>
    </source>
</evidence>
<dbReference type="EC" id="3.5.2.6" evidence="3 8"/>
<dbReference type="SUPFAM" id="SSF56601">
    <property type="entry name" value="beta-lactamase/transpeptidase-like"/>
    <property type="match status" value="1"/>
</dbReference>
<keyword evidence="11" id="KW-0614">Plasmid</keyword>
<dbReference type="InterPro" id="IPR002137">
    <property type="entry name" value="Beta-lactam_class-D_AS"/>
</dbReference>
<dbReference type="NCBIfam" id="NF000270">
    <property type="entry name" value="bla_class_D_alt"/>
    <property type="match status" value="1"/>
</dbReference>
<name>A0A142CP83_CITFR</name>
<feature type="active site" description="Acyl-ester intermediate" evidence="7">
    <location>
        <position position="63"/>
    </location>
</feature>
<dbReference type="Gene3D" id="3.40.710.10">
    <property type="entry name" value="DD-peptidase/beta-lactamase superfamily"/>
    <property type="match status" value="1"/>
</dbReference>
<evidence type="ECO:0000256" key="4">
    <source>
        <dbReference type="ARBA" id="ARBA00022729"/>
    </source>
</evidence>
<organism evidence="11">
    <name type="scientific">Citrobacter freundii</name>
    <dbReference type="NCBI Taxonomy" id="546"/>
    <lineage>
        <taxon>Bacteria</taxon>
        <taxon>Pseudomonadati</taxon>
        <taxon>Pseudomonadota</taxon>
        <taxon>Gammaproteobacteria</taxon>
        <taxon>Enterobacterales</taxon>
        <taxon>Enterobacteriaceae</taxon>
        <taxon>Citrobacter</taxon>
        <taxon>Citrobacter freundii complex</taxon>
    </lineage>
</organism>